<dbReference type="Pfam" id="PF10051">
    <property type="entry name" value="DUF2286"/>
    <property type="match status" value="1"/>
</dbReference>
<dbReference type="EMBL" id="CP045483">
    <property type="protein sequence ID" value="QGR19415.1"/>
    <property type="molecule type" value="Genomic_DNA"/>
</dbReference>
<protein>
    <submittedName>
        <fullName evidence="2">DUF2286 domain-containing protein</fullName>
    </submittedName>
</protein>
<dbReference type="KEGG" id="sazo:D1868_05070"/>
<evidence type="ECO:0000313" key="2">
    <source>
        <dbReference type="EMBL" id="QGR19415.1"/>
    </source>
</evidence>
<accession>A0A650CNY0</accession>
<reference evidence="2 3" key="1">
    <citation type="submission" date="2019-10" db="EMBL/GenBank/DDBJ databases">
        <title>Genome Sequences from Six Type Strain Members of the Archaeal Family Sulfolobaceae: Acidianus ambivalens, Acidianus infernus, Metallosphaera prunae, Stygiolobus azoricus, Sulfolobus metallicus, and Sulfurisphaera ohwakuensis.</title>
        <authorList>
            <person name="Counts J.A."/>
            <person name="Kelly R.M."/>
        </authorList>
    </citation>
    <scope>NUCLEOTIDE SEQUENCE [LARGE SCALE GENOMIC DNA]</scope>
    <source>
        <strain evidence="2 3">FC6</strain>
    </source>
</reference>
<name>A0A650CNY0_9CREN</name>
<dbReference type="AlphaFoldDB" id="A0A650CNY0"/>
<evidence type="ECO:0000313" key="3">
    <source>
        <dbReference type="Proteomes" id="UP000423396"/>
    </source>
</evidence>
<dbReference type="OrthoDB" id="15027at2157"/>
<dbReference type="Proteomes" id="UP000423396">
    <property type="component" value="Chromosome"/>
</dbReference>
<sequence>MKVLILRSEDGNITKKDIVEGEFDKVLREIASSALKEWNETSSDFTIMRDMYEVKIPLPLKPNVYEIIKGYLKSRTKTEAIAEIPVYIISFDNRWMDSDYRDMKVYVVSPYIDENVEKELTDYAIQATSQKPMNTEEEEEEEE</sequence>
<dbReference type="RefSeq" id="WP_156006163.1">
    <property type="nucleotide sequence ID" value="NZ_CP045483.1"/>
</dbReference>
<dbReference type="InterPro" id="IPR017006">
    <property type="entry name" value="UCP032756"/>
</dbReference>
<proteinExistence type="predicted"/>
<organism evidence="2 3">
    <name type="scientific">Stygiolobus azoricus</name>
    <dbReference type="NCBI Taxonomy" id="41675"/>
    <lineage>
        <taxon>Archaea</taxon>
        <taxon>Thermoproteota</taxon>
        <taxon>Thermoprotei</taxon>
        <taxon>Sulfolobales</taxon>
        <taxon>Sulfolobaceae</taxon>
        <taxon>Stygiolobus</taxon>
    </lineage>
</organism>
<dbReference type="PIRSF" id="PIRSF032756">
    <property type="entry name" value="UCP032756"/>
    <property type="match status" value="1"/>
</dbReference>
<keyword evidence="3" id="KW-1185">Reference proteome</keyword>
<gene>
    <name evidence="2" type="ORF">D1868_05070</name>
</gene>
<dbReference type="GeneID" id="42798418"/>
<feature type="region of interest" description="Disordered" evidence="1">
    <location>
        <begin position="124"/>
        <end position="143"/>
    </location>
</feature>
<evidence type="ECO:0000256" key="1">
    <source>
        <dbReference type="SAM" id="MobiDB-lite"/>
    </source>
</evidence>